<keyword evidence="3" id="KW-1185">Reference proteome</keyword>
<evidence type="ECO:0000259" key="2">
    <source>
        <dbReference type="Pfam" id="PF00021"/>
    </source>
</evidence>
<dbReference type="GeneID" id="101575236"/>
<feature type="domain" description="UPAR/Ly6" evidence="2">
    <location>
        <begin position="59"/>
        <end position="137"/>
    </location>
</feature>
<reference evidence="4" key="1">
    <citation type="submission" date="2025-08" db="UniProtKB">
        <authorList>
            <consortium name="RefSeq"/>
        </authorList>
    </citation>
    <scope>IDENTIFICATION</scope>
</reference>
<proteinExistence type="predicted"/>
<feature type="signal peptide" evidence="1">
    <location>
        <begin position="1"/>
        <end position="21"/>
    </location>
</feature>
<dbReference type="CDD" id="cd23577">
    <property type="entry name" value="TFP_LU_ECD_PATE1"/>
    <property type="match status" value="1"/>
</dbReference>
<protein>
    <submittedName>
        <fullName evidence="4">Prostate and testis expressed protein 1 isoform X2</fullName>
    </submittedName>
</protein>
<dbReference type="FunCoup" id="A0A6P6DB88">
    <property type="interactions" value="334"/>
</dbReference>
<name>A0A6P6DB88_OCTDE</name>
<evidence type="ECO:0000313" key="4">
    <source>
        <dbReference type="RefSeq" id="XP_023557306.1"/>
    </source>
</evidence>
<dbReference type="Proteomes" id="UP000515203">
    <property type="component" value="Unplaced"/>
</dbReference>
<dbReference type="OrthoDB" id="9804658at2759"/>
<keyword evidence="1" id="KW-0732">Signal</keyword>
<organism evidence="3 4">
    <name type="scientific">Octodon degus</name>
    <name type="common">Degu</name>
    <name type="synonym">Sciurus degus</name>
    <dbReference type="NCBI Taxonomy" id="10160"/>
    <lineage>
        <taxon>Eukaryota</taxon>
        <taxon>Metazoa</taxon>
        <taxon>Chordata</taxon>
        <taxon>Craniata</taxon>
        <taxon>Vertebrata</taxon>
        <taxon>Euteleostomi</taxon>
        <taxon>Mammalia</taxon>
        <taxon>Eutheria</taxon>
        <taxon>Euarchontoglires</taxon>
        <taxon>Glires</taxon>
        <taxon>Rodentia</taxon>
        <taxon>Hystricomorpha</taxon>
        <taxon>Octodontidae</taxon>
        <taxon>Octodon</taxon>
    </lineage>
</organism>
<accession>A0A6P6DB88</accession>
<dbReference type="InterPro" id="IPR016054">
    <property type="entry name" value="LY6_UPA_recep-like"/>
</dbReference>
<sequence>MDKSLLLEPFILFCCIRVLSGSLGEKPNKAVCPSCQAPRPESIDDDVVFADDISSKKIVHCRMCHLQFPGEKCMKGYGRCMATTEEACTVGKIFKTDGSFWLTFMGCLKNCANVRNIPWSIYRVSFTCCRGYDLCNENL</sequence>
<dbReference type="RefSeq" id="XP_023557306.1">
    <property type="nucleotide sequence ID" value="XM_023701538.1"/>
</dbReference>
<dbReference type="CTD" id="160065"/>
<feature type="chain" id="PRO_5028305089" evidence="1">
    <location>
        <begin position="22"/>
        <end position="139"/>
    </location>
</feature>
<evidence type="ECO:0000313" key="3">
    <source>
        <dbReference type="Proteomes" id="UP000515203"/>
    </source>
</evidence>
<dbReference type="Pfam" id="PF00021">
    <property type="entry name" value="UPAR_LY6"/>
    <property type="match status" value="1"/>
</dbReference>
<gene>
    <name evidence="4" type="primary">Pate1</name>
</gene>
<evidence type="ECO:0000256" key="1">
    <source>
        <dbReference type="SAM" id="SignalP"/>
    </source>
</evidence>
<dbReference type="InParanoid" id="A0A6P6DB88"/>
<dbReference type="AlphaFoldDB" id="A0A6P6DB88"/>